<dbReference type="SMART" id="SM00886">
    <property type="entry name" value="Dabb"/>
    <property type="match status" value="1"/>
</dbReference>
<dbReference type="PROSITE" id="PS51502">
    <property type="entry name" value="S_R_A_B_BARREL"/>
    <property type="match status" value="1"/>
</dbReference>
<dbReference type="Proteomes" id="UP000036700">
    <property type="component" value="Chromosome"/>
</dbReference>
<keyword evidence="3" id="KW-1185">Reference proteome</keyword>
<dbReference type="Gene3D" id="3.30.70.100">
    <property type="match status" value="1"/>
</dbReference>
<dbReference type="PATRIC" id="fig|445709.3.peg.1359"/>
<evidence type="ECO:0000313" key="3">
    <source>
        <dbReference type="Proteomes" id="UP000036700"/>
    </source>
</evidence>
<dbReference type="KEGG" id="ptx:ABW99_06335"/>
<dbReference type="PANTHER" id="PTHR37832:SF1">
    <property type="entry name" value="STRESS-RESPONSE A_B BARREL DOMAIN-CONTAINING PROTEIN"/>
    <property type="match status" value="1"/>
</dbReference>
<dbReference type="STRING" id="445709.ABW99_06335"/>
<feature type="domain" description="Stress-response A/B barrel" evidence="1">
    <location>
        <begin position="2"/>
        <end position="98"/>
    </location>
</feature>
<dbReference type="InterPro" id="IPR011008">
    <property type="entry name" value="Dimeric_a/b-barrel"/>
</dbReference>
<organism evidence="2 3">
    <name type="scientific">Pandoraea thiooxydans</name>
    <dbReference type="NCBI Taxonomy" id="445709"/>
    <lineage>
        <taxon>Bacteria</taxon>
        <taxon>Pseudomonadati</taxon>
        <taxon>Pseudomonadota</taxon>
        <taxon>Betaproteobacteria</taxon>
        <taxon>Burkholderiales</taxon>
        <taxon>Burkholderiaceae</taxon>
        <taxon>Pandoraea</taxon>
    </lineage>
</organism>
<reference evidence="3" key="1">
    <citation type="submission" date="2015-06" db="EMBL/GenBank/DDBJ databases">
        <authorList>
            <person name="Lim Y.L."/>
            <person name="Ee R."/>
            <person name="Yong D."/>
            <person name="How K.Y."/>
            <person name="Yin W.F."/>
            <person name="Chan K.G."/>
        </authorList>
    </citation>
    <scope>NUCLEOTIDE SEQUENCE [LARGE SCALE GENOMIC DNA]</scope>
    <source>
        <strain evidence="3">DSM 25325</strain>
    </source>
</reference>
<sequence>MIKHIVFFKFLDHAEGADKAANLAKAKQMLDACVDLVPGMTLMEIALAQPGFDCTYDLVVNSAFENAAALDAYQNHPVHVAAKQFLGKVKQERQCMDYTA</sequence>
<evidence type="ECO:0000259" key="1">
    <source>
        <dbReference type="PROSITE" id="PS51502"/>
    </source>
</evidence>
<dbReference type="SUPFAM" id="SSF54909">
    <property type="entry name" value="Dimeric alpha+beta barrel"/>
    <property type="match status" value="1"/>
</dbReference>
<dbReference type="PANTHER" id="PTHR37832">
    <property type="entry name" value="BLL2683 PROTEIN"/>
    <property type="match status" value="1"/>
</dbReference>
<name>A0A0G3ETA0_9BURK</name>
<dbReference type="EMBL" id="CP011568">
    <property type="protein sequence ID" value="AKJ67891.1"/>
    <property type="molecule type" value="Genomic_DNA"/>
</dbReference>
<gene>
    <name evidence="2" type="ORF">ABW99_06335</name>
</gene>
<evidence type="ECO:0000313" key="2">
    <source>
        <dbReference type="EMBL" id="AKJ67891.1"/>
    </source>
</evidence>
<dbReference type="AlphaFoldDB" id="A0A0G3ETA0"/>
<proteinExistence type="predicted"/>
<accession>A0A0G3ETA0</accession>
<dbReference type="InterPro" id="IPR013097">
    <property type="entry name" value="Dabb"/>
</dbReference>
<protein>
    <submittedName>
        <fullName evidence="2">Stress responsive protein</fullName>
    </submittedName>
</protein>
<dbReference type="OrthoDB" id="9808130at2"/>
<dbReference type="RefSeq" id="WP_047213697.1">
    <property type="nucleotide sequence ID" value="NZ_CP011568.3"/>
</dbReference>
<dbReference type="Pfam" id="PF07876">
    <property type="entry name" value="Dabb"/>
    <property type="match status" value="1"/>
</dbReference>